<dbReference type="Pfam" id="PF02358">
    <property type="entry name" value="Trehalose_PPase"/>
    <property type="match status" value="1"/>
</dbReference>
<organism evidence="1 2">
    <name type="scientific">Ichthyophthirius multifiliis</name>
    <name type="common">White spot disease agent</name>
    <name type="synonym">Ich</name>
    <dbReference type="NCBI Taxonomy" id="5932"/>
    <lineage>
        <taxon>Eukaryota</taxon>
        <taxon>Sar</taxon>
        <taxon>Alveolata</taxon>
        <taxon>Ciliophora</taxon>
        <taxon>Intramacronucleata</taxon>
        <taxon>Oligohymenophorea</taxon>
        <taxon>Hymenostomatida</taxon>
        <taxon>Ophryoglenina</taxon>
        <taxon>Ichthyophthirius</taxon>
    </lineage>
</organism>
<dbReference type="AlphaFoldDB" id="G0QUY1"/>
<dbReference type="Proteomes" id="UP000008983">
    <property type="component" value="Unassembled WGS sequence"/>
</dbReference>
<dbReference type="InterPro" id="IPR001830">
    <property type="entry name" value="Glyco_trans_20"/>
</dbReference>
<dbReference type="SUPFAM" id="SSF56784">
    <property type="entry name" value="HAD-like"/>
    <property type="match status" value="1"/>
</dbReference>
<dbReference type="EMBL" id="GL983925">
    <property type="protein sequence ID" value="EGR30986.1"/>
    <property type="molecule type" value="Genomic_DNA"/>
</dbReference>
<dbReference type="InterPro" id="IPR036412">
    <property type="entry name" value="HAD-like_sf"/>
</dbReference>
<dbReference type="OrthoDB" id="755951at2759"/>
<dbReference type="GO" id="GO:0005992">
    <property type="term" value="P:trehalose biosynthetic process"/>
    <property type="evidence" value="ECO:0007669"/>
    <property type="project" value="InterPro"/>
</dbReference>
<dbReference type="GO" id="GO:0005829">
    <property type="term" value="C:cytosol"/>
    <property type="evidence" value="ECO:0007669"/>
    <property type="project" value="TreeGrafter"/>
</dbReference>
<keyword evidence="1" id="KW-0378">Hydrolase</keyword>
<gene>
    <name evidence="1" type="ORF">IMG5_120020</name>
</gene>
<dbReference type="InParanoid" id="G0QUY1"/>
<reference evidence="1 2" key="1">
    <citation type="submission" date="2011-07" db="EMBL/GenBank/DDBJ databases">
        <authorList>
            <person name="Coyne R."/>
            <person name="Brami D."/>
            <person name="Johnson J."/>
            <person name="Hostetler J."/>
            <person name="Hannick L."/>
            <person name="Clark T."/>
            <person name="Cassidy-Hanley D."/>
            <person name="Inman J."/>
        </authorList>
    </citation>
    <scope>NUCLEOTIDE SEQUENCE [LARGE SCALE GENOMIC DNA]</scope>
    <source>
        <strain evidence="1 2">G5</strain>
    </source>
</reference>
<dbReference type="GO" id="GO:0004805">
    <property type="term" value="F:trehalose-phosphatase activity"/>
    <property type="evidence" value="ECO:0007669"/>
    <property type="project" value="UniProtKB-EC"/>
</dbReference>
<dbReference type="GO" id="GO:0003825">
    <property type="term" value="F:alpha,alpha-trehalose-phosphate synthase (UDP-forming) activity"/>
    <property type="evidence" value="ECO:0007669"/>
    <property type="project" value="TreeGrafter"/>
</dbReference>
<sequence>MDFIMVKIMAKVKLVQQEDINSKKAAQQYSLDLLELKQSSNVQYLNLEMLQDGTNVRKFKDEEILFDPLRDAEIMSSSSGSDSQDFFRKPQKISEKQEDNDQMIKLCSDQNKTVYIISKAPMDILEEYFGEISNCIFISNNGQKIKENENVITLTKIYEHLLWKPYVIKIMENFANKTDGSYVLDFDVETVWNCSKCEKVYAKVQKKEHIKLLMQIIDSMPSNQILEGEDFLLVRPCCLNKVTMVKMAIKNSFQQKGCIRFIRLQI</sequence>
<proteinExistence type="predicted"/>
<dbReference type="InterPro" id="IPR003337">
    <property type="entry name" value="Trehalose_PPase"/>
</dbReference>
<name>G0QUY1_ICHMU</name>
<dbReference type="RefSeq" id="XP_004034472.1">
    <property type="nucleotide sequence ID" value="XM_004034424.1"/>
</dbReference>
<evidence type="ECO:0000313" key="2">
    <source>
        <dbReference type="Proteomes" id="UP000008983"/>
    </source>
</evidence>
<protein>
    <submittedName>
        <fullName evidence="1">Trehalose-phosphatase family protein, putative</fullName>
        <ecNumber evidence="1">3.1.3.12</ecNumber>
    </submittedName>
</protein>
<keyword evidence="2" id="KW-1185">Reference proteome</keyword>
<dbReference type="EC" id="3.1.3.12" evidence="1"/>
<dbReference type="GeneID" id="14907111"/>
<dbReference type="PANTHER" id="PTHR10788:SF106">
    <property type="entry name" value="BCDNA.GH08860"/>
    <property type="match status" value="1"/>
</dbReference>
<dbReference type="GO" id="GO:0005946">
    <property type="term" value="C:alpha,alpha-trehalose-phosphate synthase complex (UDP-forming)"/>
    <property type="evidence" value="ECO:0007669"/>
    <property type="project" value="TreeGrafter"/>
</dbReference>
<dbReference type="PANTHER" id="PTHR10788">
    <property type="entry name" value="TREHALOSE-6-PHOSPHATE SYNTHASE"/>
    <property type="match status" value="1"/>
</dbReference>
<dbReference type="STRING" id="857967.G0QUY1"/>
<accession>G0QUY1</accession>
<evidence type="ECO:0000313" key="1">
    <source>
        <dbReference type="EMBL" id="EGR30986.1"/>
    </source>
</evidence>